<dbReference type="RefSeq" id="WP_315733701.1">
    <property type="nucleotide sequence ID" value="NZ_JAVYII010000006.1"/>
</dbReference>
<dbReference type="Proteomes" id="UP001268542">
    <property type="component" value="Unassembled WGS sequence"/>
</dbReference>
<dbReference type="InterPro" id="IPR004218">
    <property type="entry name" value="GSHS_ATP-bd"/>
</dbReference>
<dbReference type="InterPro" id="IPR011761">
    <property type="entry name" value="ATP-grasp"/>
</dbReference>
<keyword evidence="1" id="KW-0067">ATP-binding</keyword>
<accession>A0ABU3PZL3</accession>
<reference evidence="3 4" key="1">
    <citation type="submission" date="2023-08" db="EMBL/GenBank/DDBJ databases">
        <title>Nocardioides seae sp. nov., a bacterium isolated from a soil.</title>
        <authorList>
            <person name="Wang X."/>
        </authorList>
    </citation>
    <scope>NUCLEOTIDE SEQUENCE [LARGE SCALE GENOMIC DNA]</scope>
    <source>
        <strain evidence="3 4">YZH12</strain>
    </source>
</reference>
<protein>
    <recommendedName>
        <fullName evidence="2">ATP-grasp domain-containing protein</fullName>
    </recommendedName>
</protein>
<dbReference type="PANTHER" id="PTHR39217:SF1">
    <property type="entry name" value="GLUTATHIONE SYNTHETASE"/>
    <property type="match status" value="1"/>
</dbReference>
<dbReference type="InterPro" id="IPR013815">
    <property type="entry name" value="ATP_grasp_subdomain_1"/>
</dbReference>
<dbReference type="Gene3D" id="3.30.470.20">
    <property type="entry name" value="ATP-grasp fold, B domain"/>
    <property type="match status" value="1"/>
</dbReference>
<evidence type="ECO:0000256" key="1">
    <source>
        <dbReference type="PROSITE-ProRule" id="PRU00409"/>
    </source>
</evidence>
<organism evidence="3 4">
    <name type="scientific">Nocardioides imazamoxiresistens</name>
    <dbReference type="NCBI Taxonomy" id="3231893"/>
    <lineage>
        <taxon>Bacteria</taxon>
        <taxon>Bacillati</taxon>
        <taxon>Actinomycetota</taxon>
        <taxon>Actinomycetes</taxon>
        <taxon>Propionibacteriales</taxon>
        <taxon>Nocardioidaceae</taxon>
        <taxon>Nocardioides</taxon>
    </lineage>
</organism>
<dbReference type="PANTHER" id="PTHR39217">
    <property type="match status" value="1"/>
</dbReference>
<gene>
    <name evidence="3" type="ORF">RDV89_14020</name>
</gene>
<feature type="domain" description="ATP-grasp" evidence="2">
    <location>
        <begin position="95"/>
        <end position="286"/>
    </location>
</feature>
<evidence type="ECO:0000259" key="2">
    <source>
        <dbReference type="PROSITE" id="PS50975"/>
    </source>
</evidence>
<comment type="caution">
    <text evidence="3">The sequence shown here is derived from an EMBL/GenBank/DDBJ whole genome shotgun (WGS) entry which is preliminary data.</text>
</comment>
<name>A0ABU3PZL3_9ACTN</name>
<keyword evidence="4" id="KW-1185">Reference proteome</keyword>
<dbReference type="InterPro" id="IPR053191">
    <property type="entry name" value="DcsG_Biosynth_Enzyme"/>
</dbReference>
<sequence length="286" mass="30401">MSTRPRVLLATFQLMPQGEEGGHLLVAELEQRGIEAAWAVWDDPAVDWAAADLVAVRATWDYHRRLGEFLDWARATAAVTTVLNGPDVFAWNAVKDYLVGLGEDVAVVPTVPLDDRTLVPVLTEVTQRWGSAVVKPATGAGGVGVVVATGPLDPVLEQLTAGPWVAQPLVESVRTRGETSVFVLEGRAVVQVEKVPAAGEIRVHGHLGGTTRGVPVAEQAGAVAEAAVRAAAARHAADLAYARVDLLEHEGRLVVSELELIEPGLYLEVDTAMAARFADLVAARLR</sequence>
<keyword evidence="1" id="KW-0547">Nucleotide-binding</keyword>
<evidence type="ECO:0000313" key="3">
    <source>
        <dbReference type="EMBL" id="MDT9594195.1"/>
    </source>
</evidence>
<dbReference type="Gene3D" id="3.30.1490.20">
    <property type="entry name" value="ATP-grasp fold, A domain"/>
    <property type="match status" value="1"/>
</dbReference>
<dbReference type="Pfam" id="PF02955">
    <property type="entry name" value="GSH-S_ATP"/>
    <property type="match status" value="1"/>
</dbReference>
<dbReference type="PROSITE" id="PS50975">
    <property type="entry name" value="ATP_GRASP"/>
    <property type="match status" value="1"/>
</dbReference>
<proteinExistence type="predicted"/>
<evidence type="ECO:0000313" key="4">
    <source>
        <dbReference type="Proteomes" id="UP001268542"/>
    </source>
</evidence>
<dbReference type="EMBL" id="JAVYII010000006">
    <property type="protein sequence ID" value="MDT9594195.1"/>
    <property type="molecule type" value="Genomic_DNA"/>
</dbReference>
<dbReference type="SUPFAM" id="SSF56059">
    <property type="entry name" value="Glutathione synthetase ATP-binding domain-like"/>
    <property type="match status" value="1"/>
</dbReference>